<dbReference type="Proteomes" id="UP000029665">
    <property type="component" value="Unassembled WGS sequence"/>
</dbReference>
<feature type="transmembrane region" description="Helical" evidence="1">
    <location>
        <begin position="115"/>
        <end position="136"/>
    </location>
</feature>
<comment type="caution">
    <text evidence="2">The sequence shown here is derived from an EMBL/GenBank/DDBJ whole genome shotgun (WGS) entry which is preliminary data.</text>
</comment>
<reference evidence="2" key="1">
    <citation type="submission" date="2014-01" db="EMBL/GenBank/DDBJ databases">
        <title>The genome of the white-rot fungus Pycnoporus cinnabarinus: a basidiomycete model with a versatile arsenal for lignocellulosic biomass breakdown.</title>
        <authorList>
            <person name="Levasseur A."/>
            <person name="Lomascolo A."/>
            <person name="Ruiz-Duenas F.J."/>
            <person name="Uzan E."/>
            <person name="Piumi F."/>
            <person name="Kues U."/>
            <person name="Ram A.F.J."/>
            <person name="Murat C."/>
            <person name="Haon M."/>
            <person name="Benoit I."/>
            <person name="Arfi Y."/>
            <person name="Chevret D."/>
            <person name="Drula E."/>
            <person name="Kwon M.J."/>
            <person name="Gouret P."/>
            <person name="Lesage-Meessen L."/>
            <person name="Lombard V."/>
            <person name="Mariette J."/>
            <person name="Noirot C."/>
            <person name="Park J."/>
            <person name="Patyshakuliyeva A."/>
            <person name="Wieneger R.A.B."/>
            <person name="Wosten H.A.B."/>
            <person name="Martin F."/>
            <person name="Coutinho P.M."/>
            <person name="de Vries R."/>
            <person name="Martinez A.T."/>
            <person name="Klopp C."/>
            <person name="Pontarotti P."/>
            <person name="Henrissat B."/>
            <person name="Record E."/>
        </authorList>
    </citation>
    <scope>NUCLEOTIDE SEQUENCE [LARGE SCALE GENOMIC DNA]</scope>
    <source>
        <strain evidence="2">BRFM137</strain>
    </source>
</reference>
<protein>
    <submittedName>
        <fullName evidence="2">Uncharacterized protein</fullName>
    </submittedName>
</protein>
<evidence type="ECO:0000256" key="1">
    <source>
        <dbReference type="SAM" id="Phobius"/>
    </source>
</evidence>
<proteinExistence type="predicted"/>
<keyword evidence="1" id="KW-0472">Membrane</keyword>
<sequence length="237" mass="26544">MLLQHDPFRNGDSLTSAQLNGSVAIVNLATGYSCMSILSSFHLDWSLLKGRIGCRPGAFTLYFGCRYMASMSMLSTMVYLNAFFVTSLDSLRYLAQVRIVYSIPLLHDAELSGGVVLQVTGSIALGLAYSVLLIRIAAIYEKLWLSAVLDLLMLFFWGIIWKTVTEASGEHQHLGFEFAMAVYRGRDIMPSIIIYEHSVERTQATTHWYALLQSHLSFMQVVTLFDRDPTGFANFVS</sequence>
<dbReference type="EMBL" id="CCBP010000408">
    <property type="protein sequence ID" value="CDO76733.1"/>
    <property type="molecule type" value="Genomic_DNA"/>
</dbReference>
<feature type="transmembrane region" description="Helical" evidence="1">
    <location>
        <begin position="143"/>
        <end position="161"/>
    </location>
</feature>
<organism evidence="2 3">
    <name type="scientific">Pycnoporus cinnabarinus</name>
    <name type="common">Cinnabar-red polypore</name>
    <name type="synonym">Trametes cinnabarina</name>
    <dbReference type="NCBI Taxonomy" id="5643"/>
    <lineage>
        <taxon>Eukaryota</taxon>
        <taxon>Fungi</taxon>
        <taxon>Dikarya</taxon>
        <taxon>Basidiomycota</taxon>
        <taxon>Agaricomycotina</taxon>
        <taxon>Agaricomycetes</taxon>
        <taxon>Polyporales</taxon>
        <taxon>Polyporaceae</taxon>
        <taxon>Trametes</taxon>
    </lineage>
</organism>
<accession>A0A060SW67</accession>
<evidence type="ECO:0000313" key="3">
    <source>
        <dbReference type="Proteomes" id="UP000029665"/>
    </source>
</evidence>
<dbReference type="HOGENOM" id="CLU_1171131_0_0_1"/>
<gene>
    <name evidence="2" type="ORF">BN946_scf184813.g3</name>
</gene>
<dbReference type="OrthoDB" id="2757176at2759"/>
<keyword evidence="1" id="KW-0812">Transmembrane</keyword>
<keyword evidence="1" id="KW-1133">Transmembrane helix</keyword>
<name>A0A060SW67_PYCCI</name>
<keyword evidence="3" id="KW-1185">Reference proteome</keyword>
<dbReference type="AlphaFoldDB" id="A0A060SW67"/>
<evidence type="ECO:0000313" key="2">
    <source>
        <dbReference type="EMBL" id="CDO76733.1"/>
    </source>
</evidence>